<evidence type="ECO:0000313" key="1">
    <source>
        <dbReference type="EMBL" id="KAG8170453.1"/>
    </source>
</evidence>
<organism evidence="1 2">
    <name type="scientific">Oedothorax gibbosus</name>
    <dbReference type="NCBI Taxonomy" id="931172"/>
    <lineage>
        <taxon>Eukaryota</taxon>
        <taxon>Metazoa</taxon>
        <taxon>Ecdysozoa</taxon>
        <taxon>Arthropoda</taxon>
        <taxon>Chelicerata</taxon>
        <taxon>Arachnida</taxon>
        <taxon>Araneae</taxon>
        <taxon>Araneomorphae</taxon>
        <taxon>Entelegynae</taxon>
        <taxon>Araneoidea</taxon>
        <taxon>Linyphiidae</taxon>
        <taxon>Erigoninae</taxon>
        <taxon>Oedothorax</taxon>
    </lineage>
</organism>
<evidence type="ECO:0000313" key="2">
    <source>
        <dbReference type="Proteomes" id="UP000827092"/>
    </source>
</evidence>
<name>A0AAV6TF74_9ARAC</name>
<comment type="caution">
    <text evidence="1">The sequence shown here is derived from an EMBL/GenBank/DDBJ whole genome shotgun (WGS) entry which is preliminary data.</text>
</comment>
<dbReference type="AlphaFoldDB" id="A0AAV6TF74"/>
<reference evidence="1 2" key="1">
    <citation type="journal article" date="2022" name="Nat. Ecol. Evol.">
        <title>A masculinizing supergene underlies an exaggerated male reproductive morph in a spider.</title>
        <authorList>
            <person name="Hendrickx F."/>
            <person name="De Corte Z."/>
            <person name="Sonet G."/>
            <person name="Van Belleghem S.M."/>
            <person name="Kostlbacher S."/>
            <person name="Vangestel C."/>
        </authorList>
    </citation>
    <scope>NUCLEOTIDE SEQUENCE [LARGE SCALE GENOMIC DNA]</scope>
    <source>
        <strain evidence="1">W744_W776</strain>
    </source>
</reference>
<keyword evidence="2" id="KW-1185">Reference proteome</keyword>
<gene>
    <name evidence="1" type="ORF">JTE90_025515</name>
</gene>
<feature type="non-terminal residue" evidence="1">
    <location>
        <position position="1"/>
    </location>
</feature>
<protein>
    <submittedName>
        <fullName evidence="1">Uncharacterized protein</fullName>
    </submittedName>
</protein>
<accession>A0AAV6TF74</accession>
<dbReference type="EMBL" id="JAFNEN010005419">
    <property type="protein sequence ID" value="KAG8170453.1"/>
    <property type="molecule type" value="Genomic_DNA"/>
</dbReference>
<proteinExistence type="predicted"/>
<sequence>FVKRFFLRLSRVVVLIAANKHRPALITCQWRLTGPTPLKRRKKAAEEAALCCSSAKSRKKALENISAALENISAALAQNKWCIDNNTNLQDDSKKFSSSI</sequence>
<dbReference type="Proteomes" id="UP000827092">
    <property type="component" value="Unassembled WGS sequence"/>
</dbReference>